<organism evidence="1 2">
    <name type="scientific">Araneus ventricosus</name>
    <name type="common">Orbweaver spider</name>
    <name type="synonym">Epeira ventricosa</name>
    <dbReference type="NCBI Taxonomy" id="182803"/>
    <lineage>
        <taxon>Eukaryota</taxon>
        <taxon>Metazoa</taxon>
        <taxon>Ecdysozoa</taxon>
        <taxon>Arthropoda</taxon>
        <taxon>Chelicerata</taxon>
        <taxon>Arachnida</taxon>
        <taxon>Araneae</taxon>
        <taxon>Araneomorphae</taxon>
        <taxon>Entelegynae</taxon>
        <taxon>Araneoidea</taxon>
        <taxon>Araneidae</taxon>
        <taxon>Araneus</taxon>
    </lineage>
</organism>
<sequence>MIRRVQFPYFNLSAEVETQDLCVEAAGDPFNLGTIFLMTTFWLGTIKLQDARRENNITIQKHTIHRMTEASWEKDVQPTMKRRQLIVNHTKYSICKRMDYIYVAELPNFCRRSHFIIC</sequence>
<reference evidence="1 2" key="1">
    <citation type="journal article" date="2019" name="Sci. Rep.">
        <title>Orb-weaving spider Araneus ventricosus genome elucidates the spidroin gene catalogue.</title>
        <authorList>
            <person name="Kono N."/>
            <person name="Nakamura H."/>
            <person name="Ohtoshi R."/>
            <person name="Moran D.A.P."/>
            <person name="Shinohara A."/>
            <person name="Yoshida Y."/>
            <person name="Fujiwara M."/>
            <person name="Mori M."/>
            <person name="Tomita M."/>
            <person name="Arakawa K."/>
        </authorList>
    </citation>
    <scope>NUCLEOTIDE SEQUENCE [LARGE SCALE GENOMIC DNA]</scope>
</reference>
<evidence type="ECO:0000313" key="2">
    <source>
        <dbReference type="Proteomes" id="UP000499080"/>
    </source>
</evidence>
<protein>
    <submittedName>
        <fullName evidence="1">Uncharacterized protein</fullName>
    </submittedName>
</protein>
<gene>
    <name evidence="1" type="ORF">AVEN_214358_1</name>
</gene>
<dbReference type="EMBL" id="BGPR01032799">
    <property type="protein sequence ID" value="GBO06490.1"/>
    <property type="molecule type" value="Genomic_DNA"/>
</dbReference>
<accession>A0A4Y2U4A2</accession>
<dbReference type="AlphaFoldDB" id="A0A4Y2U4A2"/>
<name>A0A4Y2U4A2_ARAVE</name>
<comment type="caution">
    <text evidence="1">The sequence shown here is derived from an EMBL/GenBank/DDBJ whole genome shotgun (WGS) entry which is preliminary data.</text>
</comment>
<dbReference type="Proteomes" id="UP000499080">
    <property type="component" value="Unassembled WGS sequence"/>
</dbReference>
<proteinExistence type="predicted"/>
<evidence type="ECO:0000313" key="1">
    <source>
        <dbReference type="EMBL" id="GBO06490.1"/>
    </source>
</evidence>
<keyword evidence="2" id="KW-1185">Reference proteome</keyword>